<name>A0ABT1IB78_9PSEU</name>
<keyword evidence="1" id="KW-0472">Membrane</keyword>
<feature type="transmembrane region" description="Helical" evidence="1">
    <location>
        <begin position="147"/>
        <end position="168"/>
    </location>
</feature>
<dbReference type="Gene3D" id="1.20.144.10">
    <property type="entry name" value="Phosphatidic acid phosphatase type 2/haloperoxidase"/>
    <property type="match status" value="1"/>
</dbReference>
<dbReference type="Pfam" id="PF01569">
    <property type="entry name" value="PAP2"/>
    <property type="match status" value="1"/>
</dbReference>
<keyword evidence="4" id="KW-1185">Reference proteome</keyword>
<dbReference type="SUPFAM" id="SSF48317">
    <property type="entry name" value="Acid phosphatase/Vanadium-dependent haloperoxidase"/>
    <property type="match status" value="1"/>
</dbReference>
<reference evidence="3 4" key="1">
    <citation type="submission" date="2022-06" db="EMBL/GenBank/DDBJ databases">
        <title>Genomic Encyclopedia of Archaeal and Bacterial Type Strains, Phase II (KMG-II): from individual species to whole genera.</title>
        <authorList>
            <person name="Goeker M."/>
        </authorList>
    </citation>
    <scope>NUCLEOTIDE SEQUENCE [LARGE SCALE GENOMIC DNA]</scope>
    <source>
        <strain evidence="3 4">DSM 44255</strain>
    </source>
</reference>
<feature type="domain" description="Phosphatidic acid phosphatase type 2/haloperoxidase" evidence="2">
    <location>
        <begin position="85"/>
        <end position="189"/>
    </location>
</feature>
<accession>A0ABT1IB78</accession>
<dbReference type="InterPro" id="IPR000326">
    <property type="entry name" value="PAP2/HPO"/>
</dbReference>
<keyword evidence="1" id="KW-1133">Transmembrane helix</keyword>
<keyword evidence="1" id="KW-0812">Transmembrane</keyword>
<comment type="caution">
    <text evidence="3">The sequence shown here is derived from an EMBL/GenBank/DDBJ whole genome shotgun (WGS) entry which is preliminary data.</text>
</comment>
<feature type="transmembrane region" description="Helical" evidence="1">
    <location>
        <begin position="81"/>
        <end position="101"/>
    </location>
</feature>
<evidence type="ECO:0000256" key="1">
    <source>
        <dbReference type="SAM" id="Phobius"/>
    </source>
</evidence>
<protein>
    <submittedName>
        <fullName evidence="3">Undecaprenyl-diphosphatase</fullName>
    </submittedName>
</protein>
<dbReference type="InterPro" id="IPR036938">
    <property type="entry name" value="PAP2/HPO_sf"/>
</dbReference>
<feature type="transmembrane region" description="Helical" evidence="1">
    <location>
        <begin position="48"/>
        <end position="74"/>
    </location>
</feature>
<feature type="transmembrane region" description="Helical" evidence="1">
    <location>
        <begin position="174"/>
        <end position="195"/>
    </location>
</feature>
<sequence length="202" mass="20660">MRRLATLGVLLLGLFLVLGKLVSGAAPGVDVAVADTLGGDWQGTAGRVAYAGSLVLGPVLPAVAALGLVVAALVNRGRPRLMGLLLRCVLLLAVCRAVSLVKPVFDRARPRDYPDFSFPSGHVVSVASVAFTAVVLCAWLAAHRLRLVVAVSAVAVVVAALCRVLLDVHWLTDVVGATVGVVAVGLLAGVALRLLPARTLGG</sequence>
<dbReference type="EMBL" id="JAMTCO010000005">
    <property type="protein sequence ID" value="MCP2269890.1"/>
    <property type="molecule type" value="Genomic_DNA"/>
</dbReference>
<dbReference type="RefSeq" id="WP_253886854.1">
    <property type="nucleotide sequence ID" value="NZ_BAAAVB010000024.1"/>
</dbReference>
<evidence type="ECO:0000313" key="4">
    <source>
        <dbReference type="Proteomes" id="UP001205185"/>
    </source>
</evidence>
<dbReference type="Proteomes" id="UP001205185">
    <property type="component" value="Unassembled WGS sequence"/>
</dbReference>
<organism evidence="3 4">
    <name type="scientific">Actinokineospora diospyrosa</name>
    <dbReference type="NCBI Taxonomy" id="103728"/>
    <lineage>
        <taxon>Bacteria</taxon>
        <taxon>Bacillati</taxon>
        <taxon>Actinomycetota</taxon>
        <taxon>Actinomycetes</taxon>
        <taxon>Pseudonocardiales</taxon>
        <taxon>Pseudonocardiaceae</taxon>
        <taxon>Actinokineospora</taxon>
    </lineage>
</organism>
<proteinExistence type="predicted"/>
<evidence type="ECO:0000259" key="2">
    <source>
        <dbReference type="SMART" id="SM00014"/>
    </source>
</evidence>
<feature type="transmembrane region" description="Helical" evidence="1">
    <location>
        <begin position="121"/>
        <end position="140"/>
    </location>
</feature>
<dbReference type="SMART" id="SM00014">
    <property type="entry name" value="acidPPc"/>
    <property type="match status" value="1"/>
</dbReference>
<evidence type="ECO:0000313" key="3">
    <source>
        <dbReference type="EMBL" id="MCP2269890.1"/>
    </source>
</evidence>
<gene>
    <name evidence="3" type="ORF">LV75_002379</name>
</gene>